<evidence type="ECO:0000256" key="1">
    <source>
        <dbReference type="SAM" id="MobiDB-lite"/>
    </source>
</evidence>
<organism evidence="4">
    <name type="scientific">Gongylonema pulchrum</name>
    <dbReference type="NCBI Taxonomy" id="637853"/>
    <lineage>
        <taxon>Eukaryota</taxon>
        <taxon>Metazoa</taxon>
        <taxon>Ecdysozoa</taxon>
        <taxon>Nematoda</taxon>
        <taxon>Chromadorea</taxon>
        <taxon>Rhabditida</taxon>
        <taxon>Spirurina</taxon>
        <taxon>Spiruromorpha</taxon>
        <taxon>Spiruroidea</taxon>
        <taxon>Gongylonematidae</taxon>
        <taxon>Gongylonema</taxon>
    </lineage>
</organism>
<protein>
    <submittedName>
        <fullName evidence="4">Programmed cell death protein 2</fullName>
    </submittedName>
</protein>
<dbReference type="AlphaFoldDB" id="A0A183D7W1"/>
<feature type="region of interest" description="Disordered" evidence="1">
    <location>
        <begin position="1"/>
        <end position="50"/>
    </location>
</feature>
<keyword evidence="3" id="KW-1185">Reference proteome</keyword>
<accession>A0A183D7W1</accession>
<proteinExistence type="predicted"/>
<reference evidence="2 3" key="2">
    <citation type="submission" date="2018-11" db="EMBL/GenBank/DDBJ databases">
        <authorList>
            <consortium name="Pathogen Informatics"/>
        </authorList>
    </citation>
    <scope>NUCLEOTIDE SEQUENCE [LARGE SCALE GENOMIC DNA]</scope>
</reference>
<gene>
    <name evidence="2" type="ORF">GPUH_LOCUS4801</name>
</gene>
<sequence length="144" mass="16502">MSAKRQPIYEEKAVEKKKRRKTQKTGGTRGPHVQDDDSAGSSGIEGDSSGYEQEVSALISNMIVNTNWRKEVRDLWSNSPPNLFAEKDFNKRISCKAPHCAVCQYFVPKPLMEKKKTLPMKSVTEFVVLQRIHCVCHFFIHNFE</sequence>
<dbReference type="WBParaSite" id="GPUH_0000480901-mRNA-1">
    <property type="protein sequence ID" value="GPUH_0000480901-mRNA-1"/>
    <property type="gene ID" value="GPUH_0000480901"/>
</dbReference>
<reference evidence="4" key="1">
    <citation type="submission" date="2016-06" db="UniProtKB">
        <authorList>
            <consortium name="WormBaseParasite"/>
        </authorList>
    </citation>
    <scope>IDENTIFICATION</scope>
</reference>
<evidence type="ECO:0000313" key="4">
    <source>
        <dbReference type="WBParaSite" id="GPUH_0000480901-mRNA-1"/>
    </source>
</evidence>
<evidence type="ECO:0000313" key="3">
    <source>
        <dbReference type="Proteomes" id="UP000271098"/>
    </source>
</evidence>
<evidence type="ECO:0000313" key="2">
    <source>
        <dbReference type="EMBL" id="VDK47445.1"/>
    </source>
</evidence>
<dbReference type="Proteomes" id="UP000271098">
    <property type="component" value="Unassembled WGS sequence"/>
</dbReference>
<dbReference type="EMBL" id="UYRT01009458">
    <property type="protein sequence ID" value="VDK47445.1"/>
    <property type="molecule type" value="Genomic_DNA"/>
</dbReference>
<name>A0A183D7W1_9BILA</name>